<dbReference type="SUPFAM" id="SSF46689">
    <property type="entry name" value="Homeodomain-like"/>
    <property type="match status" value="1"/>
</dbReference>
<dbReference type="EMBL" id="MVII01000003">
    <property type="protein sequence ID" value="ORB60114.1"/>
    <property type="molecule type" value="Genomic_DNA"/>
</dbReference>
<keyword evidence="4" id="KW-0804">Transcription</keyword>
<dbReference type="GO" id="GO:0003700">
    <property type="term" value="F:DNA-binding transcription factor activity"/>
    <property type="evidence" value="ECO:0007669"/>
    <property type="project" value="TreeGrafter"/>
</dbReference>
<keyword evidence="9" id="KW-1185">Reference proteome</keyword>
<keyword evidence="2" id="KW-0805">Transcription regulation</keyword>
<evidence type="ECO:0000259" key="6">
    <source>
        <dbReference type="PROSITE" id="PS50977"/>
    </source>
</evidence>
<evidence type="ECO:0000256" key="3">
    <source>
        <dbReference type="ARBA" id="ARBA00023125"/>
    </source>
</evidence>
<dbReference type="PANTHER" id="PTHR30055">
    <property type="entry name" value="HTH-TYPE TRANSCRIPTIONAL REGULATOR RUTR"/>
    <property type="match status" value="1"/>
</dbReference>
<dbReference type="InterPro" id="IPR009057">
    <property type="entry name" value="Homeodomain-like_sf"/>
</dbReference>
<proteinExistence type="predicted"/>
<dbReference type="EMBL" id="MLIH01000002">
    <property type="protein sequence ID" value="OHU13909.1"/>
    <property type="molecule type" value="Genomic_DNA"/>
</dbReference>
<evidence type="ECO:0000256" key="1">
    <source>
        <dbReference type="ARBA" id="ARBA00022491"/>
    </source>
</evidence>
<dbReference type="RefSeq" id="WP_070909776.1">
    <property type="nucleotide sequence ID" value="NZ_CP010271.1"/>
</dbReference>
<organism evidence="8 10">
    <name type="scientific">Mycobacteroides saopaulense</name>
    <dbReference type="NCBI Taxonomy" id="1578165"/>
    <lineage>
        <taxon>Bacteria</taxon>
        <taxon>Bacillati</taxon>
        <taxon>Actinomycetota</taxon>
        <taxon>Actinomycetes</taxon>
        <taxon>Mycobacteriales</taxon>
        <taxon>Mycobacteriaceae</taxon>
        <taxon>Mycobacteroides</taxon>
    </lineage>
</organism>
<dbReference type="InterPro" id="IPR039538">
    <property type="entry name" value="BetI_C"/>
</dbReference>
<reference evidence="8 10" key="2">
    <citation type="submission" date="2016-12" db="EMBL/GenBank/DDBJ databases">
        <title>The new phylogeny of genus Mycobacterium.</title>
        <authorList>
            <person name="Tortoli E."/>
            <person name="Trovato A."/>
            <person name="Cirillo D.M."/>
        </authorList>
    </citation>
    <scope>NUCLEOTIDE SEQUENCE [LARGE SCALE GENOMIC DNA]</scope>
    <source>
        <strain evidence="8 10">CCUG 66554</strain>
    </source>
</reference>
<comment type="caution">
    <text evidence="8">The sequence shown here is derived from an EMBL/GenBank/DDBJ whole genome shotgun (WGS) entry which is preliminary data.</text>
</comment>
<dbReference type="Gene3D" id="1.10.357.10">
    <property type="entry name" value="Tetracycline Repressor, domain 2"/>
    <property type="match status" value="1"/>
</dbReference>
<evidence type="ECO:0000256" key="5">
    <source>
        <dbReference type="PROSITE-ProRule" id="PRU00335"/>
    </source>
</evidence>
<evidence type="ECO:0000313" key="9">
    <source>
        <dbReference type="Proteomes" id="UP000179621"/>
    </source>
</evidence>
<dbReference type="Pfam" id="PF13977">
    <property type="entry name" value="TetR_C_6"/>
    <property type="match status" value="1"/>
</dbReference>
<feature type="DNA-binding region" description="H-T-H motif" evidence="5">
    <location>
        <begin position="35"/>
        <end position="54"/>
    </location>
</feature>
<dbReference type="PANTHER" id="PTHR30055:SF241">
    <property type="entry name" value="TRANSCRIPTIONAL REGULATORY PROTEIN"/>
    <property type="match status" value="1"/>
</dbReference>
<dbReference type="Proteomes" id="UP000179621">
    <property type="component" value="Unassembled WGS sequence"/>
</dbReference>
<dbReference type="KEGG" id="msao:MYCSP_15785"/>
<reference evidence="7 9" key="1">
    <citation type="submission" date="2016-10" db="EMBL/GenBank/DDBJ databases">
        <title>Evaluation of Human, Animal and Environmental Mycobacterium chelonae Isolates by Core Genome Phylogenomic Analysis, Targeted Gene Comparison, and Anti-microbial Susceptibility Patterns: A Tale of Mistaken Identities.</title>
        <authorList>
            <person name="Fogelson S.B."/>
            <person name="Camus A.C."/>
            <person name="Lorenz W."/>
            <person name="Vasireddy R."/>
            <person name="Vasireddy S."/>
            <person name="Smith T."/>
            <person name="Brown-Elliott B.A."/>
            <person name="Wallace R.J.Jr."/>
            <person name="Hasan N.A."/>
            <person name="Reischl U."/>
            <person name="Sanchez S."/>
        </authorList>
    </citation>
    <scope>NUCLEOTIDE SEQUENCE [LARGE SCALE GENOMIC DNA]</scope>
    <source>
        <strain evidence="7 9">8528</strain>
    </source>
</reference>
<evidence type="ECO:0000256" key="4">
    <source>
        <dbReference type="ARBA" id="ARBA00023163"/>
    </source>
</evidence>
<dbReference type="Pfam" id="PF00440">
    <property type="entry name" value="TetR_N"/>
    <property type="match status" value="1"/>
</dbReference>
<dbReference type="PROSITE" id="PS50977">
    <property type="entry name" value="HTH_TETR_2"/>
    <property type="match status" value="1"/>
</dbReference>
<dbReference type="InterPro" id="IPR036271">
    <property type="entry name" value="Tet_transcr_reg_TetR-rel_C_sf"/>
</dbReference>
<evidence type="ECO:0000313" key="10">
    <source>
        <dbReference type="Proteomes" id="UP000192434"/>
    </source>
</evidence>
<dbReference type="AlphaFoldDB" id="A0A1S1JNM4"/>
<evidence type="ECO:0000313" key="8">
    <source>
        <dbReference type="EMBL" id="ORB60114.1"/>
    </source>
</evidence>
<keyword evidence="1" id="KW-0678">Repressor</keyword>
<dbReference type="InterPro" id="IPR001647">
    <property type="entry name" value="HTH_TetR"/>
</dbReference>
<protein>
    <submittedName>
        <fullName evidence="8">TetR family transcriptional regulator</fullName>
    </submittedName>
</protein>
<dbReference type="Proteomes" id="UP000192434">
    <property type="component" value="Unassembled WGS sequence"/>
</dbReference>
<keyword evidence="3 5" id="KW-0238">DNA-binding</keyword>
<feature type="domain" description="HTH tetR-type" evidence="6">
    <location>
        <begin position="12"/>
        <end position="72"/>
    </location>
</feature>
<evidence type="ECO:0000256" key="2">
    <source>
        <dbReference type="ARBA" id="ARBA00023015"/>
    </source>
</evidence>
<dbReference type="SUPFAM" id="SSF48498">
    <property type="entry name" value="Tetracyclin repressor-like, C-terminal domain"/>
    <property type="match status" value="1"/>
</dbReference>
<dbReference type="PRINTS" id="PR00455">
    <property type="entry name" value="HTHTETR"/>
</dbReference>
<dbReference type="InterPro" id="IPR050109">
    <property type="entry name" value="HTH-type_TetR-like_transc_reg"/>
</dbReference>
<dbReference type="STRING" id="1578165.BKG68_04380"/>
<accession>A0A1S1JNM4</accession>
<name>A0A1S1JNM4_9MYCO</name>
<sequence length="198" mass="21763">MSKRLSRTESQELTRAKLIDSATQLYLENGYAATSTDQVAEAAGFSRGALYSNFKSKEDLALAVLDRHTQDQFQEIMVVATDAPSERFTRFETWLTKSMGDRRWALLKSEVALSGRANPELRQQLAARDQMARQALSALLGHLEAESGNPLPVPPDTLARAILALAKGVAIEGLVDDEVSPDWIIDLLKKSLPPAVLE</sequence>
<dbReference type="Gene3D" id="1.10.10.60">
    <property type="entry name" value="Homeodomain-like"/>
    <property type="match status" value="1"/>
</dbReference>
<dbReference type="GO" id="GO:0000976">
    <property type="term" value="F:transcription cis-regulatory region binding"/>
    <property type="evidence" value="ECO:0007669"/>
    <property type="project" value="TreeGrafter"/>
</dbReference>
<gene>
    <name evidence="7" type="ORF">BKG73_04390</name>
    <name evidence="8" type="ORF">BST43_03325</name>
</gene>
<evidence type="ECO:0000313" key="7">
    <source>
        <dbReference type="EMBL" id="OHU13909.1"/>
    </source>
</evidence>
<dbReference type="OrthoDB" id="7252896at2"/>